<evidence type="ECO:0000256" key="7">
    <source>
        <dbReference type="ARBA" id="ARBA00022833"/>
    </source>
</evidence>
<keyword evidence="12" id="KW-1185">Reference proteome</keyword>
<dbReference type="GO" id="GO:0008270">
    <property type="term" value="F:zinc ion binding"/>
    <property type="evidence" value="ECO:0007669"/>
    <property type="project" value="UniProtKB-KW"/>
</dbReference>
<evidence type="ECO:0000259" key="10">
    <source>
        <dbReference type="PROSITE" id="PS51873"/>
    </source>
</evidence>
<feature type="domain" description="RING-type" evidence="10">
    <location>
        <begin position="281"/>
        <end position="503"/>
    </location>
</feature>
<dbReference type="CDD" id="cd16630">
    <property type="entry name" value="RING-HC_RBR_RNF216"/>
    <property type="match status" value="1"/>
</dbReference>
<feature type="region of interest" description="Disordered" evidence="9">
    <location>
        <begin position="753"/>
        <end position="780"/>
    </location>
</feature>
<organism evidence="11 12">
    <name type="scientific">Corynascus novoguineensis</name>
    <dbReference type="NCBI Taxonomy" id="1126955"/>
    <lineage>
        <taxon>Eukaryota</taxon>
        <taxon>Fungi</taxon>
        <taxon>Dikarya</taxon>
        <taxon>Ascomycota</taxon>
        <taxon>Pezizomycotina</taxon>
        <taxon>Sordariomycetes</taxon>
        <taxon>Sordariomycetidae</taxon>
        <taxon>Sordariales</taxon>
        <taxon>Chaetomiaceae</taxon>
        <taxon>Corynascus</taxon>
    </lineage>
</organism>
<evidence type="ECO:0000256" key="2">
    <source>
        <dbReference type="ARBA" id="ARBA00022679"/>
    </source>
</evidence>
<dbReference type="InterPro" id="IPR047546">
    <property type="entry name" value="Rcat_RBR_RNF216"/>
</dbReference>
<dbReference type="PROSITE" id="PS51873">
    <property type="entry name" value="TRIAD"/>
    <property type="match status" value="1"/>
</dbReference>
<keyword evidence="6" id="KW-0833">Ubl conjugation pathway</keyword>
<evidence type="ECO:0000313" key="12">
    <source>
        <dbReference type="Proteomes" id="UP001303647"/>
    </source>
</evidence>
<keyword evidence="3" id="KW-0479">Metal-binding</keyword>
<evidence type="ECO:0000256" key="5">
    <source>
        <dbReference type="ARBA" id="ARBA00022771"/>
    </source>
</evidence>
<dbReference type="InterPro" id="IPR047544">
    <property type="entry name" value="RING-HC_RBR_RNF216"/>
</dbReference>
<feature type="coiled-coil region" evidence="8">
    <location>
        <begin position="250"/>
        <end position="279"/>
    </location>
</feature>
<evidence type="ECO:0000256" key="6">
    <source>
        <dbReference type="ARBA" id="ARBA00022786"/>
    </source>
</evidence>
<gene>
    <name evidence="11" type="ORF">C7999DRAFT_40445</name>
</gene>
<dbReference type="GO" id="GO:0016740">
    <property type="term" value="F:transferase activity"/>
    <property type="evidence" value="ECO:0007669"/>
    <property type="project" value="UniProtKB-KW"/>
</dbReference>
<dbReference type="CDD" id="cd20339">
    <property type="entry name" value="BRcat_RBR_RNF216"/>
    <property type="match status" value="1"/>
</dbReference>
<dbReference type="CDD" id="cd20353">
    <property type="entry name" value="Rcat_RBR_RNF216"/>
    <property type="match status" value="1"/>
</dbReference>
<comment type="caution">
    <text evidence="11">The sequence shown here is derived from an EMBL/GenBank/DDBJ whole genome shotgun (WGS) entry which is preliminary data.</text>
</comment>
<feature type="compositionally biased region" description="Pro residues" evidence="9">
    <location>
        <begin position="13"/>
        <end position="24"/>
    </location>
</feature>
<reference evidence="11" key="2">
    <citation type="submission" date="2023-05" db="EMBL/GenBank/DDBJ databases">
        <authorList>
            <consortium name="Lawrence Berkeley National Laboratory"/>
            <person name="Steindorff A."/>
            <person name="Hensen N."/>
            <person name="Bonometti L."/>
            <person name="Westerberg I."/>
            <person name="Brannstrom I.O."/>
            <person name="Guillou S."/>
            <person name="Cros-Aarteil S."/>
            <person name="Calhoun S."/>
            <person name="Haridas S."/>
            <person name="Kuo A."/>
            <person name="Mondo S."/>
            <person name="Pangilinan J."/>
            <person name="Riley R."/>
            <person name="Labutti K."/>
            <person name="Andreopoulos B."/>
            <person name="Lipzen A."/>
            <person name="Chen C."/>
            <person name="Yanf M."/>
            <person name="Daum C."/>
            <person name="Ng V."/>
            <person name="Clum A."/>
            <person name="Ohm R."/>
            <person name="Martin F."/>
            <person name="Silar P."/>
            <person name="Natvig D."/>
            <person name="Lalanne C."/>
            <person name="Gautier V."/>
            <person name="Ament-Velasquez S.L."/>
            <person name="Kruys A."/>
            <person name="Hutchinson M.I."/>
            <person name="Powell A.J."/>
            <person name="Barry K."/>
            <person name="Miller A.N."/>
            <person name="Grigoriev I.V."/>
            <person name="Debuchy R."/>
            <person name="Gladieux P."/>
            <person name="Thoren M.H."/>
            <person name="Johannesson H."/>
        </authorList>
    </citation>
    <scope>NUCLEOTIDE SEQUENCE</scope>
    <source>
        <strain evidence="11">CBS 359.72</strain>
    </source>
</reference>
<comment type="pathway">
    <text evidence="1">Protein modification; protein ubiquitination.</text>
</comment>
<name>A0AAN7CUJ8_9PEZI</name>
<reference evidence="11" key="1">
    <citation type="journal article" date="2023" name="Mol. Phylogenet. Evol.">
        <title>Genome-scale phylogeny and comparative genomics of the fungal order Sordariales.</title>
        <authorList>
            <person name="Hensen N."/>
            <person name="Bonometti L."/>
            <person name="Westerberg I."/>
            <person name="Brannstrom I.O."/>
            <person name="Guillou S."/>
            <person name="Cros-Aarteil S."/>
            <person name="Calhoun S."/>
            <person name="Haridas S."/>
            <person name="Kuo A."/>
            <person name="Mondo S."/>
            <person name="Pangilinan J."/>
            <person name="Riley R."/>
            <person name="LaButti K."/>
            <person name="Andreopoulos B."/>
            <person name="Lipzen A."/>
            <person name="Chen C."/>
            <person name="Yan M."/>
            <person name="Daum C."/>
            <person name="Ng V."/>
            <person name="Clum A."/>
            <person name="Steindorff A."/>
            <person name="Ohm R.A."/>
            <person name="Martin F."/>
            <person name="Silar P."/>
            <person name="Natvig D.O."/>
            <person name="Lalanne C."/>
            <person name="Gautier V."/>
            <person name="Ament-Velasquez S.L."/>
            <person name="Kruys A."/>
            <person name="Hutchinson M.I."/>
            <person name="Powell A.J."/>
            <person name="Barry K."/>
            <person name="Miller A.N."/>
            <person name="Grigoriev I.V."/>
            <person name="Debuchy R."/>
            <person name="Gladieux P."/>
            <person name="Hiltunen Thoren M."/>
            <person name="Johannesson H."/>
        </authorList>
    </citation>
    <scope>NUCLEOTIDE SEQUENCE</scope>
    <source>
        <strain evidence="11">CBS 359.72</strain>
    </source>
</reference>
<evidence type="ECO:0000256" key="9">
    <source>
        <dbReference type="SAM" id="MobiDB-lite"/>
    </source>
</evidence>
<keyword evidence="2" id="KW-0808">Transferase</keyword>
<evidence type="ECO:0000256" key="3">
    <source>
        <dbReference type="ARBA" id="ARBA00022723"/>
    </source>
</evidence>
<dbReference type="EMBL" id="MU857639">
    <property type="protein sequence ID" value="KAK4248301.1"/>
    <property type="molecule type" value="Genomic_DNA"/>
</dbReference>
<evidence type="ECO:0000313" key="11">
    <source>
        <dbReference type="EMBL" id="KAK4248301.1"/>
    </source>
</evidence>
<dbReference type="InterPro" id="IPR044066">
    <property type="entry name" value="TRIAD_supradom"/>
</dbReference>
<accession>A0AAN7CUJ8</accession>
<evidence type="ECO:0000256" key="1">
    <source>
        <dbReference type="ARBA" id="ARBA00004906"/>
    </source>
</evidence>
<evidence type="ECO:0000256" key="8">
    <source>
        <dbReference type="SAM" id="Coils"/>
    </source>
</evidence>
<dbReference type="Gene3D" id="1.20.120.1750">
    <property type="match status" value="1"/>
</dbReference>
<dbReference type="InterPro" id="IPR047545">
    <property type="entry name" value="BRcat_RBR_RNF216"/>
</dbReference>
<keyword evidence="8" id="KW-0175">Coiled coil</keyword>
<dbReference type="PANTHER" id="PTHR22770">
    <property type="entry name" value="UBIQUITIN CONJUGATING ENZYME 7 INTERACTING PROTEIN-RELATED"/>
    <property type="match status" value="1"/>
</dbReference>
<dbReference type="AlphaFoldDB" id="A0AAN7CUJ8"/>
<sequence length="780" mass="86315">MAYTNEVVIIPDSPSPPPPPPPLLAEPNYFENFDFDDNLLEFALEELPPMSHLLQSSSEPGLQQDKLTECEEAVLSCFPDICPEYLKSQVARHAWDAQAFITELLDNSEKGQPYPKRSNLLKRKRQEVNIKDEEEELRKKFEDADPRLARKGPAYVSLYLKTAKALLKSSFPELYADDIENTFKANNCQLYTTYLALDKSSWSQDAQPMRVKKAVSKRFHSEEALRAGAREAAEMDALEAFDAARAVCTARAQVRSSKEAEEKRKAQEEEANFQRAKAEGTTADCGCCFDEQAMNRMVHCDGGTPHWFCRSCARQMAEHAIGLSKHRLDCMSVDGCAATFSKDQKELFLDERLATALELIEQEEVLRLAGIDGLEHCPFCRYAAEYPPVEENKEFRCENPECSLVSCRLCRQETHLPKTCQEAAQERGISARRTIEEAMSAAMIRKCNKCGTPFIKENGCNKMTCTRSGCKNVQCYVCSKSCDYTHFDDRSRGGKKGNCPLFDDVEQRHEDEVKAAEELARKQVVSENPNVDEDLLKVNFSEEVRRDEERRRARRPGPRPVAHHHPIQAAHFAQGVPFFQVLVPQANPAIPAEQLQNQLPQQEPAAQPVQAGAFPYYVPIFAAVPAQLGPLNSPAAPVAPAGPVNIADDLNFDPTRNAHRERFEVPGVGIDAYRKAKTATVHAKGAGDAGGNTANPEVTRALLIALEASKIAVQGHAGQAGQVARVVQPIPQPNQDGQGTAARNIAVTQDQQLPQPLGGVNTFPQLQGRFPPLPGGQGGT</sequence>
<protein>
    <recommendedName>
        <fullName evidence="10">RING-type domain-containing protein</fullName>
    </recommendedName>
</protein>
<keyword evidence="4" id="KW-0677">Repeat</keyword>
<dbReference type="SUPFAM" id="SSF57850">
    <property type="entry name" value="RING/U-box"/>
    <property type="match status" value="2"/>
</dbReference>
<feature type="compositionally biased region" description="Basic residues" evidence="9">
    <location>
        <begin position="552"/>
        <end position="563"/>
    </location>
</feature>
<dbReference type="Proteomes" id="UP001303647">
    <property type="component" value="Unassembled WGS sequence"/>
</dbReference>
<keyword evidence="7" id="KW-0862">Zinc</keyword>
<feature type="region of interest" description="Disordered" evidence="9">
    <location>
        <begin position="544"/>
        <end position="563"/>
    </location>
</feature>
<dbReference type="InterPro" id="IPR051628">
    <property type="entry name" value="LUBAC_E3_Ligases"/>
</dbReference>
<evidence type="ECO:0000256" key="4">
    <source>
        <dbReference type="ARBA" id="ARBA00022737"/>
    </source>
</evidence>
<dbReference type="PANTHER" id="PTHR22770:SF47">
    <property type="entry name" value="E3 UBIQUITIN-PROTEIN LIGASE RNF216"/>
    <property type="match status" value="1"/>
</dbReference>
<dbReference type="Pfam" id="PF26200">
    <property type="entry name" value="Rcat_RNF216"/>
    <property type="match status" value="1"/>
</dbReference>
<proteinExistence type="predicted"/>
<feature type="region of interest" description="Disordered" evidence="9">
    <location>
        <begin position="1"/>
        <end position="24"/>
    </location>
</feature>
<keyword evidence="5" id="KW-0863">Zinc-finger</keyword>